<dbReference type="EMBL" id="RKLV01000008">
    <property type="protein sequence ID" value="MCX2819443.1"/>
    <property type="molecule type" value="Genomic_DNA"/>
</dbReference>
<dbReference type="Proteomes" id="UP001149411">
    <property type="component" value="Unassembled WGS sequence"/>
</dbReference>
<name>A0A9Q4GJ17_9EURY</name>
<evidence type="ECO:0000313" key="2">
    <source>
        <dbReference type="Proteomes" id="UP001149411"/>
    </source>
</evidence>
<keyword evidence="2" id="KW-1185">Reference proteome</keyword>
<dbReference type="AlphaFoldDB" id="A0A9Q4GJ17"/>
<dbReference type="RefSeq" id="WP_266087704.1">
    <property type="nucleotide sequence ID" value="NZ_RKLV01000008.1"/>
</dbReference>
<accession>A0A9Q4GJ17</accession>
<evidence type="ECO:0000313" key="1">
    <source>
        <dbReference type="EMBL" id="MCX2819443.1"/>
    </source>
</evidence>
<dbReference type="InterPro" id="IPR014518">
    <property type="entry name" value="UCP022079"/>
</dbReference>
<reference evidence="1" key="1">
    <citation type="submission" date="2022-09" db="EMBL/GenBank/DDBJ databases">
        <title>Haloadaptaus new haloarchaeum isolated from saline soil.</title>
        <authorList>
            <person name="Duran-Viseras A."/>
            <person name="Sanchez-Porro C."/>
            <person name="Ventosa A."/>
        </authorList>
    </citation>
    <scope>NUCLEOTIDE SEQUENCE</scope>
    <source>
        <strain evidence="1">F3-133</strain>
    </source>
</reference>
<gene>
    <name evidence="1" type="ORF">EGH25_08780</name>
</gene>
<dbReference type="PIRSF" id="PIRSF022079">
    <property type="entry name" value="UCP022079"/>
    <property type="match status" value="1"/>
</dbReference>
<sequence>MEEDEGFYSRERWNNWMERLRDEKFDPEDDDGDGARLFFNLQDDITIACTKAVEAYEDGEIDDEVFMEEIDEIRRIVMAEEELEENKAMVLEGVQTSLIGVMASCEAYVTNNGSAADDGTVDEYVREARRAEKEDDMDRALALTAEAGALILDDEGFDAEAFEDLEYGFVSEWVNGLDSLAQAVSEPETIEEEE</sequence>
<dbReference type="Pfam" id="PF09920">
    <property type="entry name" value="DUF2150"/>
    <property type="match status" value="1"/>
</dbReference>
<proteinExistence type="predicted"/>
<comment type="caution">
    <text evidence="1">The sequence shown here is derived from an EMBL/GenBank/DDBJ whole genome shotgun (WGS) entry which is preliminary data.</text>
</comment>
<organism evidence="1 2">
    <name type="scientific">Halorutilus salinus</name>
    <dbReference type="NCBI Taxonomy" id="2487751"/>
    <lineage>
        <taxon>Archaea</taxon>
        <taxon>Methanobacteriati</taxon>
        <taxon>Methanobacteriota</taxon>
        <taxon>Stenosarchaea group</taxon>
        <taxon>Halobacteria</taxon>
        <taxon>Halorutilales</taxon>
        <taxon>Halorutilaceae</taxon>
        <taxon>Halorutilus</taxon>
    </lineage>
</organism>
<protein>
    <submittedName>
        <fullName evidence="1">DUF2150 family protein</fullName>
    </submittedName>
</protein>